<sequence length="94" mass="9823">MKTFTTPFLALALAFGLTATTHALPLADRRGIDFSRGGGSQPLVLRVEDCGLNCPEPFPKAVRPSRAAARDMGWSGVGGTEIWVDAAKPTPAAA</sequence>
<dbReference type="Proteomes" id="UP001176517">
    <property type="component" value="Unassembled WGS sequence"/>
</dbReference>
<comment type="caution">
    <text evidence="2">The sequence shown here is derived from an EMBL/GenBank/DDBJ whole genome shotgun (WGS) entry which is preliminary data.</text>
</comment>
<feature type="chain" id="PRO_5042850389" evidence="1">
    <location>
        <begin position="24"/>
        <end position="94"/>
    </location>
</feature>
<keyword evidence="3" id="KW-1185">Reference proteome</keyword>
<evidence type="ECO:0000313" key="3">
    <source>
        <dbReference type="Proteomes" id="UP001176517"/>
    </source>
</evidence>
<evidence type="ECO:0000256" key="1">
    <source>
        <dbReference type="SAM" id="SignalP"/>
    </source>
</evidence>
<keyword evidence="1" id="KW-0732">Signal</keyword>
<organism evidence="2 3">
    <name type="scientific">Tilletia horrida</name>
    <dbReference type="NCBI Taxonomy" id="155126"/>
    <lineage>
        <taxon>Eukaryota</taxon>
        <taxon>Fungi</taxon>
        <taxon>Dikarya</taxon>
        <taxon>Basidiomycota</taxon>
        <taxon>Ustilaginomycotina</taxon>
        <taxon>Exobasidiomycetes</taxon>
        <taxon>Tilletiales</taxon>
        <taxon>Tilletiaceae</taxon>
        <taxon>Tilletia</taxon>
    </lineage>
</organism>
<protein>
    <submittedName>
        <fullName evidence="2">Uncharacterized protein</fullName>
    </submittedName>
</protein>
<evidence type="ECO:0000313" key="2">
    <source>
        <dbReference type="EMBL" id="KAK0543778.1"/>
    </source>
</evidence>
<proteinExistence type="predicted"/>
<dbReference type="EMBL" id="JAPDMZ010000328">
    <property type="protein sequence ID" value="KAK0543778.1"/>
    <property type="molecule type" value="Genomic_DNA"/>
</dbReference>
<dbReference type="AlphaFoldDB" id="A0AAN6GLL3"/>
<name>A0AAN6GLL3_9BASI</name>
<gene>
    <name evidence="2" type="ORF">OC846_006290</name>
</gene>
<reference evidence="2" key="1">
    <citation type="journal article" date="2023" name="PhytoFront">
        <title>Draft Genome Resources of Seven Strains of Tilletia horrida, Causal Agent of Kernel Smut of Rice.</title>
        <authorList>
            <person name="Khanal S."/>
            <person name="Antony Babu S."/>
            <person name="Zhou X.G."/>
        </authorList>
    </citation>
    <scope>NUCLEOTIDE SEQUENCE</scope>
    <source>
        <strain evidence="2">TX6</strain>
    </source>
</reference>
<accession>A0AAN6GLL3</accession>
<feature type="signal peptide" evidence="1">
    <location>
        <begin position="1"/>
        <end position="23"/>
    </location>
</feature>